<dbReference type="Gramene" id="ONIVA08G05850.1">
    <property type="protein sequence ID" value="ONIVA08G05850.1"/>
    <property type="gene ID" value="ONIVA08G05850"/>
</dbReference>
<proteinExistence type="predicted"/>
<reference evidence="1" key="1">
    <citation type="submission" date="2015-04" db="UniProtKB">
        <authorList>
            <consortium name="EnsemblPlants"/>
        </authorList>
    </citation>
    <scope>IDENTIFICATION</scope>
    <source>
        <strain evidence="1">SL10</strain>
    </source>
</reference>
<dbReference type="Proteomes" id="UP000006591">
    <property type="component" value="Chromosome 8"/>
</dbReference>
<reference evidence="1" key="2">
    <citation type="submission" date="2018-04" db="EMBL/GenBank/DDBJ databases">
        <title>OnivRS2 (Oryza nivara Reference Sequence Version 2).</title>
        <authorList>
            <person name="Zhang J."/>
            <person name="Kudrna D."/>
            <person name="Lee S."/>
            <person name="Talag J."/>
            <person name="Rajasekar S."/>
            <person name="Welchert J."/>
            <person name="Hsing Y.-I."/>
            <person name="Wing R.A."/>
        </authorList>
    </citation>
    <scope>NUCLEOTIDE SEQUENCE [LARGE SCALE GENOMIC DNA]</scope>
    <source>
        <strain evidence="1">SL10</strain>
    </source>
</reference>
<evidence type="ECO:0000313" key="2">
    <source>
        <dbReference type="Proteomes" id="UP000006591"/>
    </source>
</evidence>
<keyword evidence="2" id="KW-1185">Reference proteome</keyword>
<protein>
    <submittedName>
        <fullName evidence="1">Uncharacterized protein</fullName>
    </submittedName>
</protein>
<dbReference type="HOGENOM" id="CLU_2201245_0_0_1"/>
<organism evidence="1">
    <name type="scientific">Oryza nivara</name>
    <name type="common">Indian wild rice</name>
    <name type="synonym">Oryza sativa f. spontanea</name>
    <dbReference type="NCBI Taxonomy" id="4536"/>
    <lineage>
        <taxon>Eukaryota</taxon>
        <taxon>Viridiplantae</taxon>
        <taxon>Streptophyta</taxon>
        <taxon>Embryophyta</taxon>
        <taxon>Tracheophyta</taxon>
        <taxon>Spermatophyta</taxon>
        <taxon>Magnoliopsida</taxon>
        <taxon>Liliopsida</taxon>
        <taxon>Poales</taxon>
        <taxon>Poaceae</taxon>
        <taxon>BOP clade</taxon>
        <taxon>Oryzoideae</taxon>
        <taxon>Oryzeae</taxon>
        <taxon>Oryzinae</taxon>
        <taxon>Oryza</taxon>
    </lineage>
</organism>
<accession>A0A0E0I897</accession>
<sequence length="108" mass="11743">MGQLHSYPYFYIERTNAASCPWTCLVDEVLAAQIVACSCGHRIRAPHLLARCRRRSLLHRLAPAHSPSEKWRLRSGSGPRGGGGSSRLLILLLPTASFSSSLSAAQGE</sequence>
<dbReference type="AlphaFoldDB" id="A0A0E0I897"/>
<name>A0A0E0I897_ORYNI</name>
<evidence type="ECO:0000313" key="1">
    <source>
        <dbReference type="EnsemblPlants" id="ONIVA08G05850.1"/>
    </source>
</evidence>
<dbReference type="EnsemblPlants" id="ONIVA08G05850.1">
    <property type="protein sequence ID" value="ONIVA08G05850.1"/>
    <property type="gene ID" value="ONIVA08G05850"/>
</dbReference>